<dbReference type="EMBL" id="JAYGIM010000015">
    <property type="protein sequence ID" value="MEA5428762.1"/>
    <property type="molecule type" value="Genomic_DNA"/>
</dbReference>
<dbReference type="RefSeq" id="WP_323688894.1">
    <property type="nucleotide sequence ID" value="NZ_JAYGIM010000015.1"/>
</dbReference>
<evidence type="ECO:0000313" key="2">
    <source>
        <dbReference type="EMBL" id="MEA5428762.1"/>
    </source>
</evidence>
<reference evidence="2 3" key="1">
    <citation type="submission" date="2023-12" db="EMBL/GenBank/DDBJ databases">
        <title>Novel species of the genus Arcicella isolated from rivers.</title>
        <authorList>
            <person name="Lu H."/>
        </authorList>
    </citation>
    <scope>NUCLEOTIDE SEQUENCE [LARGE SCALE GENOMIC DNA]</scope>
    <source>
        <strain evidence="2 3">DC25W</strain>
    </source>
</reference>
<evidence type="ECO:0000256" key="1">
    <source>
        <dbReference type="SAM" id="SignalP"/>
    </source>
</evidence>
<name>A0ABU5SNJ3_9BACT</name>
<protein>
    <submittedName>
        <fullName evidence="2">Uncharacterized protein</fullName>
    </submittedName>
</protein>
<keyword evidence="1" id="KW-0732">Signal</keyword>
<feature type="signal peptide" evidence="1">
    <location>
        <begin position="1"/>
        <end position="19"/>
    </location>
</feature>
<gene>
    <name evidence="2" type="ORF">VB798_19390</name>
</gene>
<proteinExistence type="predicted"/>
<comment type="caution">
    <text evidence="2">The sequence shown here is derived from an EMBL/GenBank/DDBJ whole genome shotgun (WGS) entry which is preliminary data.</text>
</comment>
<feature type="chain" id="PRO_5046630121" evidence="1">
    <location>
        <begin position="20"/>
        <end position="291"/>
    </location>
</feature>
<accession>A0ABU5SNJ3</accession>
<sequence>MKKLLLLLILLSACFTVSAQDYYKADSTKNKTNIYIIRLKDGTQLLGRIIEQNTVQSKIQTENLGLVTVDVTQILSVELYDKNKPTSDKPYYPNRFVNRLIVAPTGFAMEKEAIEYHNTLFYYSEFAAAMGDRFSIGFGFLTIVPTQFYSLKAKLNIIAKEKFNFSVTGNHIGGRNIGSTSIIIPSFSFGKKENFFNVSPIFFTEGVNGGFGLSVGYMKKVSSNLTFFTENFFAVGNGLSVEDGFLLSGGLRFDRQKHAFDLSVILPTGFSDFDNTPYLLPVISYHLKLSK</sequence>
<dbReference type="Proteomes" id="UP001302222">
    <property type="component" value="Unassembled WGS sequence"/>
</dbReference>
<evidence type="ECO:0000313" key="3">
    <source>
        <dbReference type="Proteomes" id="UP001302222"/>
    </source>
</evidence>
<organism evidence="2 3">
    <name type="scientific">Arcicella lustrica</name>
    <dbReference type="NCBI Taxonomy" id="2984196"/>
    <lineage>
        <taxon>Bacteria</taxon>
        <taxon>Pseudomonadati</taxon>
        <taxon>Bacteroidota</taxon>
        <taxon>Cytophagia</taxon>
        <taxon>Cytophagales</taxon>
        <taxon>Flectobacillaceae</taxon>
        <taxon>Arcicella</taxon>
    </lineage>
</organism>
<keyword evidence="3" id="KW-1185">Reference proteome</keyword>